<evidence type="ECO:0000313" key="2">
    <source>
        <dbReference type="EMBL" id="GMI34417.1"/>
    </source>
</evidence>
<name>A0ABQ6MX72_9STRA</name>
<dbReference type="Pfam" id="PF03357">
    <property type="entry name" value="Snf7"/>
    <property type="match status" value="1"/>
</dbReference>
<evidence type="ECO:0000313" key="3">
    <source>
        <dbReference type="Proteomes" id="UP001165060"/>
    </source>
</evidence>
<organism evidence="2 3">
    <name type="scientific">Tetraparma gracilis</name>
    <dbReference type="NCBI Taxonomy" id="2962635"/>
    <lineage>
        <taxon>Eukaryota</taxon>
        <taxon>Sar</taxon>
        <taxon>Stramenopiles</taxon>
        <taxon>Ochrophyta</taxon>
        <taxon>Bolidophyceae</taxon>
        <taxon>Parmales</taxon>
        <taxon>Triparmaceae</taxon>
        <taxon>Tetraparma</taxon>
    </lineage>
</organism>
<feature type="region of interest" description="Disordered" evidence="1">
    <location>
        <begin position="1"/>
        <end position="32"/>
    </location>
</feature>
<keyword evidence="3" id="KW-1185">Reference proteome</keyword>
<reference evidence="2 3" key="1">
    <citation type="journal article" date="2023" name="Commun. Biol.">
        <title>Genome analysis of Parmales, the sister group of diatoms, reveals the evolutionary specialization of diatoms from phago-mixotrophs to photoautotrophs.</title>
        <authorList>
            <person name="Ban H."/>
            <person name="Sato S."/>
            <person name="Yoshikawa S."/>
            <person name="Yamada K."/>
            <person name="Nakamura Y."/>
            <person name="Ichinomiya M."/>
            <person name="Sato N."/>
            <person name="Blanc-Mathieu R."/>
            <person name="Endo H."/>
            <person name="Kuwata A."/>
            <person name="Ogata H."/>
        </authorList>
    </citation>
    <scope>NUCLEOTIDE SEQUENCE [LARGE SCALE GENOMIC DNA]</scope>
</reference>
<feature type="region of interest" description="Disordered" evidence="1">
    <location>
        <begin position="193"/>
        <end position="213"/>
    </location>
</feature>
<dbReference type="EMBL" id="BRYB01004633">
    <property type="protein sequence ID" value="GMI34417.1"/>
    <property type="molecule type" value="Genomic_DNA"/>
</dbReference>
<sequence length="213" mass="23278">MNFFKKEPTAAEAAKATKKVVRSSQRDLDKEIRELDRTEKTLLADIKKRAKSASGKEDRTLRALATQLVQVRAQREKVMVAKSHVAGMGHKASAMKTQVAMAESMKQVGGAMAAANKAVDIKGMNKTMLEFQRANEVMGVREEMMDDALCDAFDGDGVEEEADELTAGVLAELGLQLDGQMADAPTAAMPARAVEEKEEDLELPDLKERLRAL</sequence>
<evidence type="ECO:0000256" key="1">
    <source>
        <dbReference type="SAM" id="MobiDB-lite"/>
    </source>
</evidence>
<proteinExistence type="predicted"/>
<dbReference type="Proteomes" id="UP001165060">
    <property type="component" value="Unassembled WGS sequence"/>
</dbReference>
<comment type="caution">
    <text evidence="2">The sequence shown here is derived from an EMBL/GenBank/DDBJ whole genome shotgun (WGS) entry which is preliminary data.</text>
</comment>
<protein>
    <submittedName>
        <fullName evidence="2">Uncharacterized protein</fullName>
    </submittedName>
</protein>
<dbReference type="PANTHER" id="PTHR10476">
    <property type="entry name" value="CHARGED MULTIVESICULAR BODY PROTEIN"/>
    <property type="match status" value="1"/>
</dbReference>
<dbReference type="InterPro" id="IPR005024">
    <property type="entry name" value="Snf7_fam"/>
</dbReference>
<accession>A0ABQ6MX72</accession>
<feature type="compositionally biased region" description="Basic and acidic residues" evidence="1">
    <location>
        <begin position="204"/>
        <end position="213"/>
    </location>
</feature>
<gene>
    <name evidence="2" type="ORF">TeGR_g12566</name>
</gene>
<dbReference type="Gene3D" id="6.10.140.1230">
    <property type="match status" value="1"/>
</dbReference>